<feature type="domain" description="HTH lysR-type" evidence="2">
    <location>
        <begin position="1"/>
        <end position="59"/>
    </location>
</feature>
<dbReference type="InterPro" id="IPR036390">
    <property type="entry name" value="WH_DNA-bd_sf"/>
</dbReference>
<dbReference type="Proteomes" id="UP000001739">
    <property type="component" value="Chromosome 1"/>
</dbReference>
<dbReference type="eggNOG" id="COG0583">
    <property type="taxonomic scope" value="Bacteria"/>
</dbReference>
<gene>
    <name evidence="3" type="ordered locus">Bphyt_0229</name>
</gene>
<dbReference type="InterPro" id="IPR058163">
    <property type="entry name" value="LysR-type_TF_proteobact-type"/>
</dbReference>
<accession>B2T0T9</accession>
<dbReference type="Pfam" id="PF00126">
    <property type="entry name" value="HTH_1"/>
    <property type="match status" value="1"/>
</dbReference>
<evidence type="ECO:0000313" key="4">
    <source>
        <dbReference type="Proteomes" id="UP000001739"/>
    </source>
</evidence>
<dbReference type="AlphaFoldDB" id="B2T0T9"/>
<dbReference type="KEGG" id="bpy:Bphyt_0229"/>
<name>B2T0T9_PARPJ</name>
<evidence type="ECO:0000256" key="1">
    <source>
        <dbReference type="ARBA" id="ARBA00009437"/>
    </source>
</evidence>
<reference evidence="3 4" key="1">
    <citation type="journal article" date="2011" name="J. Bacteriol.">
        <title>Complete genome sequence of the plant growth-promoting endophyte Burkholderia phytofirmans strain PsJN.</title>
        <authorList>
            <person name="Weilharter A."/>
            <person name="Mitter B."/>
            <person name="Shin M.V."/>
            <person name="Chain P.S."/>
            <person name="Nowak J."/>
            <person name="Sessitsch A."/>
        </authorList>
    </citation>
    <scope>NUCLEOTIDE SEQUENCE [LARGE SCALE GENOMIC DNA]</scope>
    <source>
        <strain evidence="4">DSM 17436 / LMG 22146 / PsJN</strain>
    </source>
</reference>
<dbReference type="PROSITE" id="PS50931">
    <property type="entry name" value="HTH_LYSR"/>
    <property type="match status" value="1"/>
</dbReference>
<sequence length="106" mass="11706">MNYYAAVRAFLTTSEAGSFSVAAKRLSVKASTVSHYVSDLEEKLGGPLFSRSTRGVILTERGAKFRGFAQRAVNALDEALATASSFRSEHVDVKRPIPRRRKRKVC</sequence>
<dbReference type="PANTHER" id="PTHR30537:SF5">
    <property type="entry name" value="HTH-TYPE TRANSCRIPTIONAL ACTIVATOR TTDR-RELATED"/>
    <property type="match status" value="1"/>
</dbReference>
<dbReference type="SUPFAM" id="SSF46785">
    <property type="entry name" value="Winged helix' DNA-binding domain"/>
    <property type="match status" value="1"/>
</dbReference>
<dbReference type="STRING" id="398527.Bphyt_0229"/>
<dbReference type="PANTHER" id="PTHR30537">
    <property type="entry name" value="HTH-TYPE TRANSCRIPTIONAL REGULATOR"/>
    <property type="match status" value="1"/>
</dbReference>
<evidence type="ECO:0000259" key="2">
    <source>
        <dbReference type="PROSITE" id="PS50931"/>
    </source>
</evidence>
<dbReference type="Gene3D" id="1.10.10.10">
    <property type="entry name" value="Winged helix-like DNA-binding domain superfamily/Winged helix DNA-binding domain"/>
    <property type="match status" value="1"/>
</dbReference>
<organism evidence="3 4">
    <name type="scientific">Paraburkholderia phytofirmans (strain DSM 17436 / LMG 22146 / PsJN)</name>
    <name type="common">Burkholderia phytofirmans</name>
    <dbReference type="NCBI Taxonomy" id="398527"/>
    <lineage>
        <taxon>Bacteria</taxon>
        <taxon>Pseudomonadati</taxon>
        <taxon>Pseudomonadota</taxon>
        <taxon>Betaproteobacteria</taxon>
        <taxon>Burkholderiales</taxon>
        <taxon>Burkholderiaceae</taxon>
        <taxon>Paraburkholderia</taxon>
    </lineage>
</organism>
<proteinExistence type="inferred from homology"/>
<dbReference type="InterPro" id="IPR000847">
    <property type="entry name" value="LysR_HTH_N"/>
</dbReference>
<dbReference type="InterPro" id="IPR036388">
    <property type="entry name" value="WH-like_DNA-bd_sf"/>
</dbReference>
<dbReference type="GO" id="GO:0003700">
    <property type="term" value="F:DNA-binding transcription factor activity"/>
    <property type="evidence" value="ECO:0007669"/>
    <property type="project" value="InterPro"/>
</dbReference>
<comment type="similarity">
    <text evidence="1">Belongs to the LysR transcriptional regulatory family.</text>
</comment>
<protein>
    <submittedName>
        <fullName evidence="3">Transcriptional regulator, LysR family</fullName>
    </submittedName>
</protein>
<dbReference type="OrthoDB" id="8587114at2"/>
<dbReference type="RefSeq" id="WP_012431308.1">
    <property type="nucleotide sequence ID" value="NC_010681.1"/>
</dbReference>
<dbReference type="HOGENOM" id="CLU_039613_20_12_4"/>
<evidence type="ECO:0000313" key="3">
    <source>
        <dbReference type="EMBL" id="ACD14659.1"/>
    </source>
</evidence>
<dbReference type="EMBL" id="CP001052">
    <property type="protein sequence ID" value="ACD14659.1"/>
    <property type="molecule type" value="Genomic_DNA"/>
</dbReference>